<protein>
    <recommendedName>
        <fullName evidence="1">Anti-CBASS protein Acb1-like N-terminal domain-containing protein</fullName>
    </recommendedName>
</protein>
<keyword evidence="3" id="KW-1185">Reference proteome</keyword>
<gene>
    <name evidence="2" type="ORF">BMI79_12220</name>
</gene>
<accession>A0A1S8CI23</accession>
<organism evidence="2 3">
    <name type="scientific">Serratia oryzae</name>
    <dbReference type="NCBI Taxonomy" id="2034155"/>
    <lineage>
        <taxon>Bacteria</taxon>
        <taxon>Pseudomonadati</taxon>
        <taxon>Pseudomonadota</taxon>
        <taxon>Gammaproteobacteria</taxon>
        <taxon>Enterobacterales</taxon>
        <taxon>Yersiniaceae</taxon>
        <taxon>Serratia</taxon>
    </lineage>
</organism>
<name>A0A1S8CI23_9GAMM</name>
<dbReference type="InterPro" id="IPR024459">
    <property type="entry name" value="Acb1-like_N"/>
</dbReference>
<dbReference type="STRING" id="2034155.BMI79_12220"/>
<dbReference type="Pfam" id="PF06381">
    <property type="entry name" value="Phage_portal_3"/>
    <property type="match status" value="1"/>
</dbReference>
<evidence type="ECO:0000313" key="2">
    <source>
        <dbReference type="EMBL" id="OMQ22274.1"/>
    </source>
</evidence>
<evidence type="ECO:0000313" key="3">
    <source>
        <dbReference type="Proteomes" id="UP000216021"/>
    </source>
</evidence>
<proteinExistence type="predicted"/>
<reference evidence="2 3" key="1">
    <citation type="submission" date="2016-11" db="EMBL/GenBank/DDBJ databases">
        <title>Rahnella oryzae sp. nov., isolated from rice root.</title>
        <authorList>
            <person name="Zhang X.-X."/>
            <person name="Zhang J."/>
        </authorList>
    </citation>
    <scope>NUCLEOTIDE SEQUENCE [LARGE SCALE GENOMIC DNA]</scope>
    <source>
        <strain evidence="2 3">J11-6</strain>
    </source>
</reference>
<dbReference type="OrthoDB" id="2019396at2"/>
<sequence length="428" mass="46537">MATQLGNGGVTLLPGIRVPAFSGSESPFPDKISAERSLIDSAYRSSWLVGAAVDTVAEDMTRNGITITSTLEPDAKQRLQGVWECLALWNSLNNVIKQSRLYGGALGVILLDGDDMSTPLRVETVKTGAFRGIAPLNRWQVSPSLSDRESALGPDLGQPRFYQVTDTSTGIPPWKIHYSRAIRFDASPLTQDENGWGVSVIERIYDRILAFDSASTATVQLMSKAHLRTYSVADLRKILAMGGPAREALLAQMVAIQQGQSIDGLTLMDASDKFETHAYHLNGLPEVLAQFAQQLSGALNIPLVRLFGQSPAGFTTGDVDLANYYDGIMAQQARQLRRPVYTLMSILHRSVLGKALPEDFAFSFNPLWQMSELDRSKVAMQTVEAIGNAVSSGVMTPYAGAEQLRDSSRVTGIGSTIRSEDLARLRQG</sequence>
<evidence type="ECO:0000259" key="1">
    <source>
        <dbReference type="Pfam" id="PF06381"/>
    </source>
</evidence>
<comment type="caution">
    <text evidence="2">The sequence shown here is derived from an EMBL/GenBank/DDBJ whole genome shotgun (WGS) entry which is preliminary data.</text>
</comment>
<dbReference type="InterPro" id="IPR006445">
    <property type="entry name" value="Phage-assoc_HI1409"/>
</dbReference>
<dbReference type="NCBIfam" id="TIGR01555">
    <property type="entry name" value="phge_rel_HI1409"/>
    <property type="match status" value="1"/>
</dbReference>
<dbReference type="AlphaFoldDB" id="A0A1S8CI23"/>
<feature type="domain" description="Anti-CBASS protein Acb1-like N-terminal" evidence="1">
    <location>
        <begin position="39"/>
        <end position="386"/>
    </location>
</feature>
<dbReference type="EMBL" id="MOXD01000006">
    <property type="protein sequence ID" value="OMQ22274.1"/>
    <property type="molecule type" value="Genomic_DNA"/>
</dbReference>
<dbReference type="RefSeq" id="WP_076942481.1">
    <property type="nucleotide sequence ID" value="NZ_MOXD01000006.1"/>
</dbReference>
<dbReference type="Proteomes" id="UP000216021">
    <property type="component" value="Unassembled WGS sequence"/>
</dbReference>